<dbReference type="SUPFAM" id="SSF110849">
    <property type="entry name" value="ParB/Sulfiredoxin"/>
    <property type="match status" value="1"/>
</dbReference>
<evidence type="ECO:0000256" key="1">
    <source>
        <dbReference type="ARBA" id="ARBA00006295"/>
    </source>
</evidence>
<dbReference type="AlphaFoldDB" id="W9HAF3"/>
<evidence type="ECO:0000256" key="2">
    <source>
        <dbReference type="ARBA" id="ARBA00022829"/>
    </source>
</evidence>
<proteinExistence type="inferred from homology"/>
<dbReference type="Proteomes" id="UP000019486">
    <property type="component" value="Unassembled WGS sequence"/>
</dbReference>
<reference evidence="5 6" key="1">
    <citation type="submission" date="2013-08" db="EMBL/GenBank/DDBJ databases">
        <title>The genome sequence of Skermanella stibiiresistens.</title>
        <authorList>
            <person name="Zhu W."/>
            <person name="Wang G."/>
        </authorList>
    </citation>
    <scope>NUCLEOTIDE SEQUENCE [LARGE SCALE GENOMIC DNA]</scope>
    <source>
        <strain evidence="5 6">SB22</strain>
    </source>
</reference>
<comment type="caution">
    <text evidence="5">The sequence shown here is derived from an EMBL/GenBank/DDBJ whole genome shotgun (WGS) entry which is preliminary data.</text>
</comment>
<dbReference type="InterPro" id="IPR041468">
    <property type="entry name" value="HTH_ParB/Spo0J"/>
</dbReference>
<dbReference type="InterPro" id="IPR050336">
    <property type="entry name" value="Chromosome_partition/occlusion"/>
</dbReference>
<dbReference type="Pfam" id="PF02195">
    <property type="entry name" value="ParB_N"/>
    <property type="match status" value="1"/>
</dbReference>
<dbReference type="GO" id="GO:0005694">
    <property type="term" value="C:chromosome"/>
    <property type="evidence" value="ECO:0007669"/>
    <property type="project" value="TreeGrafter"/>
</dbReference>
<dbReference type="Pfam" id="PF17762">
    <property type="entry name" value="HTH_ParB"/>
    <property type="match status" value="1"/>
</dbReference>
<dbReference type="InterPro" id="IPR004437">
    <property type="entry name" value="ParB/RepB/Spo0J"/>
</dbReference>
<evidence type="ECO:0000313" key="6">
    <source>
        <dbReference type="Proteomes" id="UP000019486"/>
    </source>
</evidence>
<dbReference type="SMART" id="SM00470">
    <property type="entry name" value="ParB"/>
    <property type="match status" value="1"/>
</dbReference>
<dbReference type="Gene3D" id="3.90.1530.30">
    <property type="match status" value="1"/>
</dbReference>
<dbReference type="PANTHER" id="PTHR33375">
    <property type="entry name" value="CHROMOSOME-PARTITIONING PROTEIN PARB-RELATED"/>
    <property type="match status" value="1"/>
</dbReference>
<keyword evidence="3" id="KW-0238">DNA-binding</keyword>
<dbReference type="InterPro" id="IPR003115">
    <property type="entry name" value="ParB_N"/>
</dbReference>
<dbReference type="GO" id="GO:0003677">
    <property type="term" value="F:DNA binding"/>
    <property type="evidence" value="ECO:0007669"/>
    <property type="project" value="UniProtKB-KW"/>
</dbReference>
<dbReference type="CDD" id="cd16393">
    <property type="entry name" value="SPO0J_N"/>
    <property type="match status" value="1"/>
</dbReference>
<dbReference type="InterPro" id="IPR036086">
    <property type="entry name" value="ParB/Sulfiredoxin_sf"/>
</dbReference>
<dbReference type="Gene3D" id="1.10.10.2830">
    <property type="match status" value="1"/>
</dbReference>
<dbReference type="GO" id="GO:0007059">
    <property type="term" value="P:chromosome segregation"/>
    <property type="evidence" value="ECO:0007669"/>
    <property type="project" value="UniProtKB-KW"/>
</dbReference>
<keyword evidence="6" id="KW-1185">Reference proteome</keyword>
<sequence>MMSKAAAQVRTDVLFGTSVDFPRVVEIDLTSVIANPNQPRQHFDEDELRGLADSIERMGLKQPILVQQAPGGKYIIAAGERRFRAHQLLGRQTIFAIITDGDLDEIALIENLQRADLDAMEEAKAFAHLLERHNYTHEELGRIVSRSQGEIARTLATLKLPAAILDEYPAVRKAITKSMLQELAFIDDDDLRLALWAEAKAGKLTIRGLRETRKGTRDRPGAAAADGSRVVEEVSKLIASARRSVKRTSIDIAALKKHGSKLDDQQRAEFRKLRDLLNTLIGD</sequence>
<comment type="similarity">
    <text evidence="1">Belongs to the ParB family.</text>
</comment>
<dbReference type="PANTHER" id="PTHR33375:SF1">
    <property type="entry name" value="CHROMOSOME-PARTITIONING PROTEIN PARB-RELATED"/>
    <property type="match status" value="1"/>
</dbReference>
<name>W9HAF3_9PROT</name>
<evidence type="ECO:0000259" key="4">
    <source>
        <dbReference type="SMART" id="SM00470"/>
    </source>
</evidence>
<keyword evidence="2" id="KW-0159">Chromosome partition</keyword>
<evidence type="ECO:0000256" key="3">
    <source>
        <dbReference type="ARBA" id="ARBA00023125"/>
    </source>
</evidence>
<dbReference type="SUPFAM" id="SSF109709">
    <property type="entry name" value="KorB DNA-binding domain-like"/>
    <property type="match status" value="1"/>
</dbReference>
<protein>
    <recommendedName>
        <fullName evidence="4">ParB-like N-terminal domain-containing protein</fullName>
    </recommendedName>
</protein>
<dbReference type="EMBL" id="AVFL01000006">
    <property type="protein sequence ID" value="EWY40838.1"/>
    <property type="molecule type" value="Genomic_DNA"/>
</dbReference>
<dbReference type="STRING" id="1385369.N825_33450"/>
<evidence type="ECO:0000313" key="5">
    <source>
        <dbReference type="EMBL" id="EWY40838.1"/>
    </source>
</evidence>
<dbReference type="NCBIfam" id="TIGR00180">
    <property type="entry name" value="parB_part"/>
    <property type="match status" value="1"/>
</dbReference>
<feature type="domain" description="ParB-like N-terminal" evidence="4">
    <location>
        <begin position="25"/>
        <end position="112"/>
    </location>
</feature>
<accession>W9HAF3</accession>
<dbReference type="FunFam" id="3.90.1530.30:FF:000001">
    <property type="entry name" value="Chromosome partitioning protein ParB"/>
    <property type="match status" value="1"/>
</dbReference>
<gene>
    <name evidence="5" type="ORF">N825_33450</name>
</gene>
<organism evidence="5 6">
    <name type="scientific">Skermanella stibiiresistens SB22</name>
    <dbReference type="NCBI Taxonomy" id="1385369"/>
    <lineage>
        <taxon>Bacteria</taxon>
        <taxon>Pseudomonadati</taxon>
        <taxon>Pseudomonadota</taxon>
        <taxon>Alphaproteobacteria</taxon>
        <taxon>Rhodospirillales</taxon>
        <taxon>Azospirillaceae</taxon>
        <taxon>Skermanella</taxon>
    </lineage>
</organism>